<dbReference type="RefSeq" id="WP_086088105.1">
    <property type="nucleotide sequence ID" value="NZ_CP021112.1"/>
</dbReference>
<dbReference type="OrthoDB" id="9785929at2"/>
<keyword evidence="6" id="KW-0378">Hydrolase</keyword>
<dbReference type="AlphaFoldDB" id="A0A1W6ZQK9"/>
<evidence type="ECO:0000313" key="7">
    <source>
        <dbReference type="Proteomes" id="UP000194137"/>
    </source>
</evidence>
<gene>
    <name evidence="6" type="ORF">CAK95_11810</name>
</gene>
<dbReference type="EC" id="3.2.2.21" evidence="2"/>
<organism evidence="6 7">
    <name type="scientific">Pseudorhodoplanes sinuspersici</name>
    <dbReference type="NCBI Taxonomy" id="1235591"/>
    <lineage>
        <taxon>Bacteria</taxon>
        <taxon>Pseudomonadati</taxon>
        <taxon>Pseudomonadota</taxon>
        <taxon>Alphaproteobacteria</taxon>
        <taxon>Hyphomicrobiales</taxon>
        <taxon>Pseudorhodoplanes</taxon>
    </lineage>
</organism>
<dbReference type="PANTHER" id="PTHR43003:SF13">
    <property type="entry name" value="DNA-3-METHYLADENINE GLYCOSYLASE 2"/>
    <property type="match status" value="1"/>
</dbReference>
<dbReference type="STRING" id="1235591.CAK95_11810"/>
<accession>A0A1W6ZQK9</accession>
<comment type="catalytic activity">
    <reaction evidence="1">
        <text>Hydrolysis of alkylated DNA, releasing 3-methyladenine, 3-methylguanine, 7-methylguanine and 7-methyladenine.</text>
        <dbReference type="EC" id="3.2.2.21"/>
    </reaction>
</comment>
<evidence type="ECO:0000256" key="1">
    <source>
        <dbReference type="ARBA" id="ARBA00000086"/>
    </source>
</evidence>
<evidence type="ECO:0000256" key="4">
    <source>
        <dbReference type="ARBA" id="ARBA00023204"/>
    </source>
</evidence>
<dbReference type="GO" id="GO:0008725">
    <property type="term" value="F:DNA-3-methyladenine glycosylase activity"/>
    <property type="evidence" value="ECO:0007669"/>
    <property type="project" value="TreeGrafter"/>
</dbReference>
<dbReference type="GO" id="GO:0006307">
    <property type="term" value="P:DNA alkylation repair"/>
    <property type="evidence" value="ECO:0007669"/>
    <property type="project" value="TreeGrafter"/>
</dbReference>
<dbReference type="GO" id="GO:0032131">
    <property type="term" value="F:alkylated DNA binding"/>
    <property type="evidence" value="ECO:0007669"/>
    <property type="project" value="TreeGrafter"/>
</dbReference>
<dbReference type="GO" id="GO:0032993">
    <property type="term" value="C:protein-DNA complex"/>
    <property type="evidence" value="ECO:0007669"/>
    <property type="project" value="TreeGrafter"/>
</dbReference>
<evidence type="ECO:0000256" key="5">
    <source>
        <dbReference type="SAM" id="MobiDB-lite"/>
    </source>
</evidence>
<evidence type="ECO:0000256" key="3">
    <source>
        <dbReference type="ARBA" id="ARBA00022763"/>
    </source>
</evidence>
<sequence>MTHFLHSQSDLADALAQLIVADPGLAPMLEKTGEPALRRGEPGFSGLARIICGQQLSTASAGAIWARLKEAFDPFHHDALRRARADRLGRLGLSAAKIKSIKAIATEIAKGNLDLDHIAQSDADTAHQMLIAMHGIGPWTADIYLLFCLGHADAWPAGDLALQESARIAFNLKARPTTKEMITIGDAWRPFRGVAAHLLWAHYHVVKRREGAPVPDKPSPAKKQIQAVASAEKSSNKKSTNKKSNPKKKVTRNGRTERTKS</sequence>
<dbReference type="Pfam" id="PF00730">
    <property type="entry name" value="HhH-GPD"/>
    <property type="match status" value="1"/>
</dbReference>
<dbReference type="PANTHER" id="PTHR43003">
    <property type="entry name" value="DNA-3-METHYLADENINE GLYCOSYLASE"/>
    <property type="match status" value="1"/>
</dbReference>
<feature type="region of interest" description="Disordered" evidence="5">
    <location>
        <begin position="211"/>
        <end position="261"/>
    </location>
</feature>
<evidence type="ECO:0000313" key="6">
    <source>
        <dbReference type="EMBL" id="ARP99698.1"/>
    </source>
</evidence>
<dbReference type="SMART" id="SM00478">
    <property type="entry name" value="ENDO3c"/>
    <property type="match status" value="1"/>
</dbReference>
<keyword evidence="4" id="KW-0234">DNA repair</keyword>
<dbReference type="GO" id="GO:0005737">
    <property type="term" value="C:cytoplasm"/>
    <property type="evidence" value="ECO:0007669"/>
    <property type="project" value="TreeGrafter"/>
</dbReference>
<dbReference type="InterPro" id="IPR011257">
    <property type="entry name" value="DNA_glycosylase"/>
</dbReference>
<dbReference type="Gene3D" id="1.10.1670.40">
    <property type="match status" value="1"/>
</dbReference>
<keyword evidence="7" id="KW-1185">Reference proteome</keyword>
<keyword evidence="3" id="KW-0227">DNA damage</keyword>
<evidence type="ECO:0000256" key="2">
    <source>
        <dbReference type="ARBA" id="ARBA00012000"/>
    </source>
</evidence>
<dbReference type="GO" id="GO:0006285">
    <property type="term" value="P:base-excision repair, AP site formation"/>
    <property type="evidence" value="ECO:0007669"/>
    <property type="project" value="TreeGrafter"/>
</dbReference>
<dbReference type="GO" id="GO:0043916">
    <property type="term" value="F:DNA-7-methylguanine glycosylase activity"/>
    <property type="evidence" value="ECO:0007669"/>
    <property type="project" value="TreeGrafter"/>
</dbReference>
<protein>
    <recommendedName>
        <fullName evidence="2">DNA-3-methyladenine glycosylase II</fullName>
        <ecNumber evidence="2">3.2.2.21</ecNumber>
    </recommendedName>
</protein>
<dbReference type="InterPro" id="IPR051912">
    <property type="entry name" value="Alkylbase_DNA_Glycosylase/TA"/>
</dbReference>
<dbReference type="Proteomes" id="UP000194137">
    <property type="component" value="Chromosome"/>
</dbReference>
<dbReference type="Gene3D" id="1.10.340.30">
    <property type="entry name" value="Hypothetical protein, domain 2"/>
    <property type="match status" value="1"/>
</dbReference>
<reference evidence="6 7" key="1">
    <citation type="submission" date="2017-05" db="EMBL/GenBank/DDBJ databases">
        <title>Full genome sequence of Pseudorhodoplanes sinuspersici.</title>
        <authorList>
            <person name="Dastgheib S.M.M."/>
            <person name="Shavandi M."/>
            <person name="Tirandaz H."/>
        </authorList>
    </citation>
    <scope>NUCLEOTIDE SEQUENCE [LARGE SCALE GENOMIC DNA]</scope>
    <source>
        <strain evidence="6 7">RIPI110</strain>
    </source>
</reference>
<dbReference type="InterPro" id="IPR003265">
    <property type="entry name" value="HhH-GPD_domain"/>
</dbReference>
<dbReference type="KEGG" id="psin:CAK95_11810"/>
<dbReference type="EMBL" id="CP021112">
    <property type="protein sequence ID" value="ARP99698.1"/>
    <property type="molecule type" value="Genomic_DNA"/>
</dbReference>
<dbReference type="CDD" id="cd00056">
    <property type="entry name" value="ENDO3c"/>
    <property type="match status" value="1"/>
</dbReference>
<feature type="compositionally biased region" description="Basic residues" evidence="5">
    <location>
        <begin position="239"/>
        <end position="252"/>
    </location>
</feature>
<name>A0A1W6ZQK9_9HYPH</name>
<keyword evidence="6" id="KW-0326">Glycosidase</keyword>
<dbReference type="SUPFAM" id="SSF48150">
    <property type="entry name" value="DNA-glycosylase"/>
    <property type="match status" value="1"/>
</dbReference>
<proteinExistence type="predicted"/>